<dbReference type="PANTHER" id="PTHR21015">
    <property type="entry name" value="UDP-N-ACETYLGLUCOSAMINE--N-ACETYLMURAMYL-(PENTAPEPTIDE) PYROPHOSPHORYL-UNDECAPRENOL N-ACETYLGLUCOSAMINE TRANSFERASE 1"/>
    <property type="match status" value="1"/>
</dbReference>
<dbReference type="RefSeq" id="WP_126449009.1">
    <property type="nucleotide sequence ID" value="NZ_AP018553.1"/>
</dbReference>
<dbReference type="GeneID" id="38665550"/>
<accession>A0A348B0H2</accession>
<evidence type="ECO:0000256" key="1">
    <source>
        <dbReference type="ARBA" id="ARBA00006962"/>
    </source>
</evidence>
<reference evidence="3" key="4">
    <citation type="submission" date="2020-09" db="EMBL/GenBank/DDBJ databases">
        <authorList>
            <person name="Sun Q."/>
            <person name="Ohkuma M."/>
        </authorList>
    </citation>
    <scope>NUCLEOTIDE SEQUENCE</scope>
    <source>
        <strain evidence="3">JCM 31740</strain>
    </source>
</reference>
<evidence type="ECO:0000313" key="2">
    <source>
        <dbReference type="EMBL" id="BBD71674.1"/>
    </source>
</evidence>
<evidence type="ECO:0000313" key="3">
    <source>
        <dbReference type="EMBL" id="GGT86691.1"/>
    </source>
</evidence>
<reference evidence="2" key="3">
    <citation type="journal article" date="2019" name="BMC Res. Notes">
        <title>Complete genome sequence of the Sulfodiicoccus acidiphilus strain HS-1T, the first crenarchaeon that lacks polB3, isolated from an acidic hot spring in Ohwaku-dani, Hakone, Japan.</title>
        <authorList>
            <person name="Sakai H.D."/>
            <person name="Kurosawa N."/>
        </authorList>
    </citation>
    <scope>NUCLEOTIDE SEQUENCE</scope>
    <source>
        <strain evidence="2">HS-1</strain>
    </source>
</reference>
<reference evidence="3" key="1">
    <citation type="journal article" date="2014" name="Int. J. Syst. Evol. Microbiol.">
        <title>Complete genome sequence of Corynebacterium casei LMG S-19264T (=DSM 44701T), isolated from a smear-ripened cheese.</title>
        <authorList>
            <consortium name="US DOE Joint Genome Institute (JGI-PGF)"/>
            <person name="Walter F."/>
            <person name="Albersmeier A."/>
            <person name="Kalinowski J."/>
            <person name="Ruckert C."/>
        </authorList>
    </citation>
    <scope>NUCLEOTIDE SEQUENCE</scope>
    <source>
        <strain evidence="3">JCM 31740</strain>
    </source>
</reference>
<evidence type="ECO:0000313" key="4">
    <source>
        <dbReference type="Proteomes" id="UP000276741"/>
    </source>
</evidence>
<comment type="similarity">
    <text evidence="1">Belongs to the glycosyltransferase 28 family.</text>
</comment>
<dbReference type="EMBL" id="AP018553">
    <property type="protein sequence ID" value="BBD71674.1"/>
    <property type="molecule type" value="Genomic_DNA"/>
</dbReference>
<sequence length="317" mass="35444">MDVLIIASGGGHTGYARAIAQYLEEKVDFVVPEGDLLSRKLLEPYARKIFEVAKGREPSGGSLLLGVLRALTQSFQLPKYDATVATGSNHSVVPSLIERVKGSSIYAIESQDRIVTRGKAIHLISRFSRAVFLHWKEQLPLYKNGVVTGPIVEKPKYDARDEGYVLFTAGSMGFHRLFKKALALQVKGVVQTGRLSPDLYRSQRPDWNFFDYDIDLERWIAHASIVVTHQGKTAMEAVVMYRKPTVVVYNSDWTRAASREDTKIYAELLGAYFLEDPSKWKGDELNTALASVKEPKPIEPGTIKLVNYVLKRRLGSG</sequence>
<dbReference type="Proteomes" id="UP000276741">
    <property type="component" value="Chromosome"/>
</dbReference>
<dbReference type="AlphaFoldDB" id="A0A348B0H2"/>
<organism evidence="2 4">
    <name type="scientific">Sulfodiicoccus acidiphilus</name>
    <dbReference type="NCBI Taxonomy" id="1670455"/>
    <lineage>
        <taxon>Archaea</taxon>
        <taxon>Thermoproteota</taxon>
        <taxon>Thermoprotei</taxon>
        <taxon>Sulfolobales</taxon>
        <taxon>Sulfolobaceae</taxon>
        <taxon>Sulfodiicoccus</taxon>
    </lineage>
</organism>
<dbReference type="Proteomes" id="UP000616143">
    <property type="component" value="Unassembled WGS sequence"/>
</dbReference>
<reference evidence="4" key="2">
    <citation type="submission" date="2018-04" db="EMBL/GenBank/DDBJ databases">
        <title>Complete genome sequence of Sulfodiicoccus acidiphilus strain HS-1.</title>
        <authorList>
            <person name="Sakai H.D."/>
            <person name="Kurosawa N."/>
        </authorList>
    </citation>
    <scope>NUCLEOTIDE SEQUENCE [LARGE SCALE GENOMIC DNA]</scope>
    <source>
        <strain evidence="4">HS-1</strain>
    </source>
</reference>
<dbReference type="PANTHER" id="PTHR21015:SF22">
    <property type="entry name" value="GLYCOSYLTRANSFERASE"/>
    <property type="match status" value="1"/>
</dbReference>
<dbReference type="KEGG" id="sacd:HS1genome_0063"/>
<protein>
    <submittedName>
        <fullName evidence="2">Polysaccharide biosynthesis protein</fullName>
    </submittedName>
</protein>
<name>A0A348B0H2_9CREN</name>
<dbReference type="OrthoDB" id="17804at2157"/>
<dbReference type="SUPFAM" id="SSF53756">
    <property type="entry name" value="UDP-Glycosyltransferase/glycogen phosphorylase"/>
    <property type="match status" value="1"/>
</dbReference>
<dbReference type="EMBL" id="BMQS01000001">
    <property type="protein sequence ID" value="GGT86691.1"/>
    <property type="molecule type" value="Genomic_DNA"/>
</dbReference>
<gene>
    <name evidence="3" type="ORF">GCM10007116_00830</name>
    <name evidence="2" type="ORF">HS1genome_0063</name>
</gene>
<dbReference type="Gene3D" id="3.40.50.2000">
    <property type="entry name" value="Glycogen Phosphorylase B"/>
    <property type="match status" value="2"/>
</dbReference>
<dbReference type="GO" id="GO:0016757">
    <property type="term" value="F:glycosyltransferase activity"/>
    <property type="evidence" value="ECO:0007669"/>
    <property type="project" value="TreeGrafter"/>
</dbReference>
<proteinExistence type="inferred from homology"/>
<keyword evidence="4" id="KW-1185">Reference proteome</keyword>